<gene>
    <name evidence="3" type="ORF">PGQ11_014820</name>
</gene>
<sequence>MATFAHASVQALLLEGYTLQDDCVRRGIDSIERFTLHDEEWGKRLQLCVSPVWDTAFMLRGLCGAGVNRNDERMRKAINWVKSRQVLDNRVGDWRVYGSSSLDPGGFCFEYNNSWYPDMDDTAAVILAIITQDPSGVGSSTVAKAASWVCGLQNRDGGWAAFEVQNDNLWLNKIPFSDMDGFCDPSSADVTGRVLEAFGLMIELSENEYLEPEIRDKISFACTRAIGYLASEQEQFGAWWGKWGTNYLYGTSNVICGLSYFSEENDQVQDMIFSATSWLNQMQNPDGGWGESLLSYQDSSRAGKGPSTPSQTSWVLLGLLANCNAQSTEIMNGIEYLVNTQTDVLESGGASWPEWRFTGTAIPNHIYLGFDMYRHYFPLMVLGKYLRAAAVERDTTTKEHESRDGSRGSPANGQ</sequence>
<evidence type="ECO:0000259" key="2">
    <source>
        <dbReference type="Pfam" id="PF13243"/>
    </source>
</evidence>
<dbReference type="InterPro" id="IPR018333">
    <property type="entry name" value="Squalene_cyclase"/>
</dbReference>
<organism evidence="3 4">
    <name type="scientific">Apiospora arundinis</name>
    <dbReference type="NCBI Taxonomy" id="335852"/>
    <lineage>
        <taxon>Eukaryota</taxon>
        <taxon>Fungi</taxon>
        <taxon>Dikarya</taxon>
        <taxon>Ascomycota</taxon>
        <taxon>Pezizomycotina</taxon>
        <taxon>Sordariomycetes</taxon>
        <taxon>Xylariomycetidae</taxon>
        <taxon>Amphisphaeriales</taxon>
        <taxon>Apiosporaceae</taxon>
        <taxon>Apiospora</taxon>
    </lineage>
</organism>
<dbReference type="InterPro" id="IPR032696">
    <property type="entry name" value="SQ_cyclase_C"/>
</dbReference>
<dbReference type="EMBL" id="JAPCWZ010000010">
    <property type="protein sequence ID" value="KAK8848340.1"/>
    <property type="molecule type" value="Genomic_DNA"/>
</dbReference>
<accession>A0ABR2HK62</accession>
<evidence type="ECO:0000313" key="4">
    <source>
        <dbReference type="Proteomes" id="UP001390339"/>
    </source>
</evidence>
<feature type="domain" description="Squalene cyclase C-terminal" evidence="2">
    <location>
        <begin position="49"/>
        <end position="386"/>
    </location>
</feature>
<dbReference type="Gene3D" id="1.50.10.20">
    <property type="match status" value="1"/>
</dbReference>
<reference evidence="3 4" key="1">
    <citation type="journal article" date="2024" name="IMA Fungus">
        <title>Apiospora arundinis, a panoply of carbohydrate-active enzymes and secondary metabolites.</title>
        <authorList>
            <person name="Sorensen T."/>
            <person name="Petersen C."/>
            <person name="Muurmann A.T."/>
            <person name="Christiansen J.V."/>
            <person name="Brundto M.L."/>
            <person name="Overgaard C.K."/>
            <person name="Boysen A.T."/>
            <person name="Wollenberg R.D."/>
            <person name="Larsen T.O."/>
            <person name="Sorensen J.L."/>
            <person name="Nielsen K.L."/>
            <person name="Sondergaard T.E."/>
        </authorList>
    </citation>
    <scope>NUCLEOTIDE SEQUENCE [LARGE SCALE GENOMIC DNA]</scope>
    <source>
        <strain evidence="3 4">AAU 773</strain>
    </source>
</reference>
<dbReference type="PANTHER" id="PTHR11764:SF82">
    <property type="entry name" value="TERPENE CYCLASE_MUTASE FAMILY MEMBER"/>
    <property type="match status" value="1"/>
</dbReference>
<proteinExistence type="predicted"/>
<dbReference type="InterPro" id="IPR008930">
    <property type="entry name" value="Terpenoid_cyclase/PrenylTrfase"/>
</dbReference>
<evidence type="ECO:0000256" key="1">
    <source>
        <dbReference type="ARBA" id="ARBA00022737"/>
    </source>
</evidence>
<dbReference type="Pfam" id="PF13243">
    <property type="entry name" value="SQHop_cyclase_C"/>
    <property type="match status" value="1"/>
</dbReference>
<keyword evidence="1" id="KW-0677">Repeat</keyword>
<evidence type="ECO:0000313" key="3">
    <source>
        <dbReference type="EMBL" id="KAK8848340.1"/>
    </source>
</evidence>
<dbReference type="SUPFAM" id="SSF48239">
    <property type="entry name" value="Terpenoid cyclases/Protein prenyltransferases"/>
    <property type="match status" value="1"/>
</dbReference>
<protein>
    <submittedName>
        <fullName evidence="3">Squalene cyclase</fullName>
    </submittedName>
</protein>
<dbReference type="Proteomes" id="UP001390339">
    <property type="component" value="Unassembled WGS sequence"/>
</dbReference>
<comment type="caution">
    <text evidence="3">The sequence shown here is derived from an EMBL/GenBank/DDBJ whole genome shotgun (WGS) entry which is preliminary data.</text>
</comment>
<name>A0ABR2HK62_9PEZI</name>
<keyword evidence="4" id="KW-1185">Reference proteome</keyword>
<dbReference type="PANTHER" id="PTHR11764">
    <property type="entry name" value="TERPENE CYCLASE/MUTASE FAMILY MEMBER"/>
    <property type="match status" value="1"/>
</dbReference>